<dbReference type="InterPro" id="IPR027417">
    <property type="entry name" value="P-loop_NTPase"/>
</dbReference>
<gene>
    <name evidence="2" type="ORF">NSMM_330068</name>
</gene>
<evidence type="ECO:0000259" key="1">
    <source>
        <dbReference type="SMART" id="SM00382"/>
    </source>
</evidence>
<proteinExistence type="predicted"/>
<dbReference type="InterPro" id="IPR011704">
    <property type="entry name" value="ATPase_dyneun-rel_AAA"/>
</dbReference>
<dbReference type="GO" id="GO:0005524">
    <property type="term" value="F:ATP binding"/>
    <property type="evidence" value="ECO:0007669"/>
    <property type="project" value="InterPro"/>
</dbReference>
<dbReference type="Pfam" id="PF07728">
    <property type="entry name" value="AAA_5"/>
    <property type="match status" value="1"/>
</dbReference>
<dbReference type="InterPro" id="IPR003593">
    <property type="entry name" value="AAA+_ATPase"/>
</dbReference>
<feature type="domain" description="AAA+ ATPase" evidence="1">
    <location>
        <begin position="2"/>
        <end position="382"/>
    </location>
</feature>
<dbReference type="PANTHER" id="PTHR37291">
    <property type="entry name" value="5-METHYLCYTOSINE-SPECIFIC RESTRICTION ENZYME B"/>
    <property type="match status" value="1"/>
</dbReference>
<dbReference type="Gene3D" id="3.40.50.300">
    <property type="entry name" value="P-loop containing nucleotide triphosphate hydrolases"/>
    <property type="match status" value="2"/>
</dbReference>
<dbReference type="EMBL" id="FMWO01000040">
    <property type="protein sequence ID" value="SCZ85048.1"/>
    <property type="molecule type" value="Genomic_DNA"/>
</dbReference>
<organism evidence="2 3">
    <name type="scientific">Nitrosomonas mobilis</name>
    <dbReference type="NCBI Taxonomy" id="51642"/>
    <lineage>
        <taxon>Bacteria</taxon>
        <taxon>Pseudomonadati</taxon>
        <taxon>Pseudomonadota</taxon>
        <taxon>Betaproteobacteria</taxon>
        <taxon>Nitrosomonadales</taxon>
        <taxon>Nitrosomonadaceae</taxon>
        <taxon>Nitrosomonas</taxon>
    </lineage>
</organism>
<keyword evidence="3" id="KW-1185">Reference proteome</keyword>
<reference evidence="2 3" key="1">
    <citation type="submission" date="2016-10" db="EMBL/GenBank/DDBJ databases">
        <authorList>
            <person name="de Groot N.N."/>
        </authorList>
    </citation>
    <scope>NUCLEOTIDE SEQUENCE [LARGE SCALE GENOMIC DNA]</scope>
    <source>
        <strain evidence="2">1</strain>
    </source>
</reference>
<dbReference type="Proteomes" id="UP000198729">
    <property type="component" value="Unassembled WGS sequence"/>
</dbReference>
<dbReference type="AlphaFoldDB" id="A0A1G5SD61"/>
<accession>A0A1G5SD61</accession>
<dbReference type="RefSeq" id="WP_218121006.1">
    <property type="nucleotide sequence ID" value="NZ_FMWO01000040.1"/>
</dbReference>
<evidence type="ECO:0000313" key="2">
    <source>
        <dbReference type="EMBL" id="SCZ85048.1"/>
    </source>
</evidence>
<name>A0A1G5SD61_9PROT</name>
<dbReference type="InterPro" id="IPR052934">
    <property type="entry name" value="Methyl-DNA_Rec/Restrict_Enz"/>
</dbReference>
<dbReference type="GO" id="GO:0016887">
    <property type="term" value="F:ATP hydrolysis activity"/>
    <property type="evidence" value="ECO:0007669"/>
    <property type="project" value="InterPro"/>
</dbReference>
<dbReference type="SMART" id="SM00382">
    <property type="entry name" value="AAA"/>
    <property type="match status" value="1"/>
</dbReference>
<dbReference type="PANTHER" id="PTHR37291:SF1">
    <property type="entry name" value="TYPE IV METHYL-DIRECTED RESTRICTION ENZYME ECOKMCRB SUBUNIT"/>
    <property type="match status" value="1"/>
</dbReference>
<sequence>MLPLNQILYGPPGTGKTHATTELAVGIAEPQWYQDAFAKYAGAELRQEVKNKYDQLLAEQRVIFTTFHQSFSYEDFIEGIRANTDEQSGGIRYEIVDGIFKQLCDSADVKVQAASDEAINLDGKRIWKMSLGNTQGAEEYIFDECIEQDYVLLGYGDDTDFTNCHDRRAVRKLLEEKEGAAVTNNNYAVTSVNTFKNVMKQGDLIIVSDGNHKFRAIAEITGDYEFLKKEERVGYQQCRSVKWLRQYQPSLPMERLFLRALSQMTLYELRYTTVDKNKLEQLLAPEKNQDTERKPHVLIIDEINRGDISRIFGELITLLEPSKRKGAHDAQTAVLPYSKTPFTVPDNVYVIGTMNTADKSLAQLDLALRRRFSFTEMLPQPQLLEGVSVFDVDLEKMLTLINQRIEVMLDAEHLIGHSYFIPLISIEDETARQQALAELFKDKLLPLLQEYFFDDHQRIGWVLNDPAKENTNDRFIITDKTPRNTLKNETLKDPLPNLQKLFPQDIADQLVDRRYQINELAFSRPEAYQGIVR</sequence>
<evidence type="ECO:0000313" key="3">
    <source>
        <dbReference type="Proteomes" id="UP000198729"/>
    </source>
</evidence>
<protein>
    <submittedName>
        <fullName evidence="2">ATPase</fullName>
    </submittedName>
</protein>
<dbReference type="SUPFAM" id="SSF52540">
    <property type="entry name" value="P-loop containing nucleoside triphosphate hydrolases"/>
    <property type="match status" value="1"/>
</dbReference>